<protein>
    <submittedName>
        <fullName evidence="2">ATP-dependent DNA helicase</fullName>
    </submittedName>
</protein>
<dbReference type="GO" id="GO:0004386">
    <property type="term" value="F:helicase activity"/>
    <property type="evidence" value="ECO:0007669"/>
    <property type="project" value="UniProtKB-KW"/>
</dbReference>
<dbReference type="EMBL" id="DS999641">
    <property type="protein sequence ID" value="EFE67247.2"/>
    <property type="molecule type" value="Genomic_DNA"/>
</dbReference>
<organism evidence="2 3">
    <name type="scientific">Streptomyces viridosporus (strain ATCC 14672 / DSM 40746 / JCM 4963 / KCTC 9882 / NRRL B-12104 / FH 1290)</name>
    <name type="common">Streptomyces ghanaensis</name>
    <dbReference type="NCBI Taxonomy" id="566461"/>
    <lineage>
        <taxon>Bacteria</taxon>
        <taxon>Bacillati</taxon>
        <taxon>Actinomycetota</taxon>
        <taxon>Actinomycetes</taxon>
        <taxon>Kitasatosporales</taxon>
        <taxon>Streptomycetaceae</taxon>
        <taxon>Streptomyces</taxon>
    </lineage>
</organism>
<keyword evidence="2" id="KW-0378">Hydrolase</keyword>
<sequence>MTHRTPRAELRFLRPGACFGIRCRYPRLASACARSYHRPRSAQGTPRHPVHPGADGLHHRAARPAGDRGRSRIGQDHGDGGPRGVAGRHRPGRPRTGARPHLHQQGRR</sequence>
<evidence type="ECO:0000256" key="1">
    <source>
        <dbReference type="SAM" id="MobiDB-lite"/>
    </source>
</evidence>
<proteinExistence type="predicted"/>
<dbReference type="AlphaFoldDB" id="D5ZYZ4"/>
<keyword evidence="2" id="KW-0547">Nucleotide-binding</keyword>
<dbReference type="Proteomes" id="UP000003824">
    <property type="component" value="Unassembled WGS sequence"/>
</dbReference>
<evidence type="ECO:0000313" key="3">
    <source>
        <dbReference type="Proteomes" id="UP000003824"/>
    </source>
</evidence>
<evidence type="ECO:0000313" key="2">
    <source>
        <dbReference type="EMBL" id="EFE67247.2"/>
    </source>
</evidence>
<keyword evidence="2" id="KW-0347">Helicase</keyword>
<feature type="compositionally biased region" description="Basic residues" evidence="1">
    <location>
        <begin position="86"/>
        <end position="108"/>
    </location>
</feature>
<feature type="compositionally biased region" description="Basic and acidic residues" evidence="1">
    <location>
        <begin position="65"/>
        <end position="80"/>
    </location>
</feature>
<feature type="region of interest" description="Disordered" evidence="1">
    <location>
        <begin position="33"/>
        <end position="108"/>
    </location>
</feature>
<keyword evidence="2" id="KW-0067">ATP-binding</keyword>
<accession>D5ZYZ4</accession>
<reference evidence="3" key="1">
    <citation type="submission" date="2008-12" db="EMBL/GenBank/DDBJ databases">
        <title>Annotation of Streptomyces ghanaensis ATCC 14672.</title>
        <authorList>
            <consortium name="The Broad Institute Genome Sequencing Platform"/>
            <consortium name="Broad Institute Microbial Sequencing Center"/>
            <person name="Fischbach M."/>
            <person name="Ward D."/>
            <person name="Young S."/>
            <person name="Kodira C.D."/>
            <person name="Zeng Q."/>
            <person name="Koehrsen M."/>
            <person name="Godfrey P."/>
            <person name="Alvarado L."/>
            <person name="Berlin A.M."/>
            <person name="Borenstein D."/>
            <person name="Chen Z."/>
            <person name="Engels R."/>
            <person name="Freedman E."/>
            <person name="Gellesch M."/>
            <person name="Goldberg J."/>
            <person name="Griggs A."/>
            <person name="Gujja S."/>
            <person name="Heiman D.I."/>
            <person name="Hepburn T.A."/>
            <person name="Howarth C."/>
            <person name="Jen D."/>
            <person name="Larson L."/>
            <person name="Lewis B."/>
            <person name="Mehta T."/>
            <person name="Park D."/>
            <person name="Pearson M."/>
            <person name="Roberts A."/>
            <person name="Saif S."/>
            <person name="Shea T.D."/>
            <person name="Shenoy N."/>
            <person name="Sisk P."/>
            <person name="Stolte C."/>
            <person name="Sykes S.N."/>
            <person name="Walk T."/>
            <person name="White J."/>
            <person name="Yandava C."/>
            <person name="Straight P."/>
            <person name="Clardy J."/>
            <person name="Hung D."/>
            <person name="Kolter R."/>
            <person name="Mekalanos J."/>
            <person name="Walker S."/>
            <person name="Walsh C.T."/>
            <person name="Wieland B.L.C."/>
            <person name="Ilzarbe M."/>
            <person name="Galagan J."/>
            <person name="Nusbaum C."/>
            <person name="Birren B."/>
        </authorList>
    </citation>
    <scope>NUCLEOTIDE SEQUENCE [LARGE SCALE GENOMIC DNA]</scope>
    <source>
        <strain evidence="3">ATCC 14672 / DSM 40746 / JCM 4963 / KCTC 9882 / NRRL B-12104 / FH 1290</strain>
    </source>
</reference>
<gene>
    <name evidence="2" type="ORF">SSFG_02496</name>
</gene>
<name>D5ZYZ4_STRV1</name>